<name>A0A392SKL9_9FABA</name>
<dbReference type="AlphaFoldDB" id="A0A392SKL9"/>
<accession>A0A392SKL9</accession>
<organism evidence="1 2">
    <name type="scientific">Trifolium medium</name>
    <dbReference type="NCBI Taxonomy" id="97028"/>
    <lineage>
        <taxon>Eukaryota</taxon>
        <taxon>Viridiplantae</taxon>
        <taxon>Streptophyta</taxon>
        <taxon>Embryophyta</taxon>
        <taxon>Tracheophyta</taxon>
        <taxon>Spermatophyta</taxon>
        <taxon>Magnoliopsida</taxon>
        <taxon>eudicotyledons</taxon>
        <taxon>Gunneridae</taxon>
        <taxon>Pentapetalae</taxon>
        <taxon>rosids</taxon>
        <taxon>fabids</taxon>
        <taxon>Fabales</taxon>
        <taxon>Fabaceae</taxon>
        <taxon>Papilionoideae</taxon>
        <taxon>50 kb inversion clade</taxon>
        <taxon>NPAAA clade</taxon>
        <taxon>Hologalegina</taxon>
        <taxon>IRL clade</taxon>
        <taxon>Trifolieae</taxon>
        <taxon>Trifolium</taxon>
    </lineage>
</organism>
<dbReference type="EMBL" id="LXQA010391157">
    <property type="protein sequence ID" value="MCI48754.1"/>
    <property type="molecule type" value="Genomic_DNA"/>
</dbReference>
<proteinExistence type="predicted"/>
<feature type="non-terminal residue" evidence="1">
    <location>
        <position position="69"/>
    </location>
</feature>
<keyword evidence="2" id="KW-1185">Reference proteome</keyword>
<sequence length="69" mass="8219">MTFSPNIHHSIQQEFQAAMPIRVTENINKYLGMPTQIGRSKHQVFKFIMDRVWNKLKKWKEKKLSFAGK</sequence>
<evidence type="ECO:0000313" key="1">
    <source>
        <dbReference type="EMBL" id="MCI48754.1"/>
    </source>
</evidence>
<reference evidence="1 2" key="1">
    <citation type="journal article" date="2018" name="Front. Plant Sci.">
        <title>Red Clover (Trifolium pratense) and Zigzag Clover (T. medium) - A Picture of Genomic Similarities and Differences.</title>
        <authorList>
            <person name="Dluhosova J."/>
            <person name="Istvanek J."/>
            <person name="Nedelnik J."/>
            <person name="Repkova J."/>
        </authorList>
    </citation>
    <scope>NUCLEOTIDE SEQUENCE [LARGE SCALE GENOMIC DNA]</scope>
    <source>
        <strain evidence="2">cv. 10/8</strain>
        <tissue evidence="1">Leaf</tissue>
    </source>
</reference>
<protein>
    <recommendedName>
        <fullName evidence="3">RNA-directed DNA polymerase (Reverse transcriptase)</fullName>
    </recommendedName>
</protein>
<comment type="caution">
    <text evidence="1">The sequence shown here is derived from an EMBL/GenBank/DDBJ whole genome shotgun (WGS) entry which is preliminary data.</text>
</comment>
<evidence type="ECO:0000313" key="2">
    <source>
        <dbReference type="Proteomes" id="UP000265520"/>
    </source>
</evidence>
<dbReference type="Proteomes" id="UP000265520">
    <property type="component" value="Unassembled WGS sequence"/>
</dbReference>
<evidence type="ECO:0008006" key="3">
    <source>
        <dbReference type="Google" id="ProtNLM"/>
    </source>
</evidence>